<organism evidence="2 3">
    <name type="scientific">Mycetocola tolaasinivorans</name>
    <dbReference type="NCBI Taxonomy" id="76635"/>
    <lineage>
        <taxon>Bacteria</taxon>
        <taxon>Bacillati</taxon>
        <taxon>Actinomycetota</taxon>
        <taxon>Actinomycetes</taxon>
        <taxon>Micrococcales</taxon>
        <taxon>Microbacteriaceae</taxon>
        <taxon>Mycetocola</taxon>
    </lineage>
</organism>
<name>A0A3L6ZWZ7_9MICO</name>
<feature type="transmembrane region" description="Helical" evidence="1">
    <location>
        <begin position="80"/>
        <end position="105"/>
    </location>
</feature>
<feature type="transmembrane region" description="Helical" evidence="1">
    <location>
        <begin position="158"/>
        <end position="176"/>
    </location>
</feature>
<feature type="transmembrane region" description="Helical" evidence="1">
    <location>
        <begin position="117"/>
        <end position="138"/>
    </location>
</feature>
<feature type="transmembrane region" description="Helical" evidence="1">
    <location>
        <begin position="220"/>
        <end position="239"/>
    </location>
</feature>
<comment type="caution">
    <text evidence="2">The sequence shown here is derived from an EMBL/GenBank/DDBJ whole genome shotgun (WGS) entry which is preliminary data.</text>
</comment>
<sequence>MSRGGVGSVDFHGFRLRARMCRSRYPHIARSMARPSVPWSVAPVRGKTYCTKRPRQYAASMTDTAPSLLNRSLLPAPWTLSLRVVGIGIVGGLLYGLLGIFSYTLPHSQDVTIRPAIAVLVFLGIRFGPIAGGLVGIIGNPIVDLLQGSSVWTYWDWHLANALVGVIAGLAAYYLKPASSTRGGIVRLSIISIVALVFGFGLTFLDLLRGEGGNSWWAGSYLPTVAWSLVVCLPLVPVLESGWRPVLPFDSARDVPPAPVPTSD</sequence>
<gene>
    <name evidence="2" type="ORF">D9V32_15450</name>
</gene>
<evidence type="ECO:0008006" key="4">
    <source>
        <dbReference type="Google" id="ProtNLM"/>
    </source>
</evidence>
<evidence type="ECO:0000313" key="2">
    <source>
        <dbReference type="EMBL" id="RLP72294.1"/>
    </source>
</evidence>
<keyword evidence="1" id="KW-0812">Transmembrane</keyword>
<reference evidence="2 3" key="1">
    <citation type="submission" date="2018-10" db="EMBL/GenBank/DDBJ databases">
        <authorList>
            <person name="Li J."/>
        </authorList>
    </citation>
    <scope>NUCLEOTIDE SEQUENCE [LARGE SCALE GENOMIC DNA]</scope>
    <source>
        <strain evidence="2 3">IF 016277</strain>
    </source>
</reference>
<evidence type="ECO:0000313" key="3">
    <source>
        <dbReference type="Proteomes" id="UP000272503"/>
    </source>
</evidence>
<protein>
    <recommendedName>
        <fullName evidence="4">ECF transporter S component</fullName>
    </recommendedName>
</protein>
<feature type="transmembrane region" description="Helical" evidence="1">
    <location>
        <begin position="188"/>
        <end position="208"/>
    </location>
</feature>
<keyword evidence="1" id="KW-0472">Membrane</keyword>
<dbReference type="InterPro" id="IPR009825">
    <property type="entry name" value="ECF_substrate-spec-like"/>
</dbReference>
<proteinExistence type="predicted"/>
<keyword evidence="1" id="KW-1133">Transmembrane helix</keyword>
<keyword evidence="3" id="KW-1185">Reference proteome</keyword>
<dbReference type="Pfam" id="PF07155">
    <property type="entry name" value="ECF-ribofla_trS"/>
    <property type="match status" value="1"/>
</dbReference>
<dbReference type="Gene3D" id="1.10.1760.20">
    <property type="match status" value="1"/>
</dbReference>
<dbReference type="Proteomes" id="UP000272503">
    <property type="component" value="Unassembled WGS sequence"/>
</dbReference>
<dbReference type="EMBL" id="RCUX01000018">
    <property type="protein sequence ID" value="RLP72294.1"/>
    <property type="molecule type" value="Genomic_DNA"/>
</dbReference>
<dbReference type="GO" id="GO:0016020">
    <property type="term" value="C:membrane"/>
    <property type="evidence" value="ECO:0007669"/>
    <property type="project" value="InterPro"/>
</dbReference>
<accession>A0A3L6ZWZ7</accession>
<dbReference type="OrthoDB" id="4550662at2"/>
<dbReference type="AlphaFoldDB" id="A0A3L6ZWZ7"/>
<evidence type="ECO:0000256" key="1">
    <source>
        <dbReference type="SAM" id="Phobius"/>
    </source>
</evidence>